<feature type="domain" description="Alpha/beta hydrolase fold-3" evidence="7">
    <location>
        <begin position="187"/>
        <end position="337"/>
    </location>
</feature>
<evidence type="ECO:0000256" key="3">
    <source>
        <dbReference type="ARBA" id="ARBA00047591"/>
    </source>
</evidence>
<feature type="active site" evidence="5">
    <location>
        <position position="265"/>
    </location>
</feature>
<dbReference type="PROSITE" id="PS01174">
    <property type="entry name" value="LIPASE_GDXG_SER"/>
    <property type="match status" value="1"/>
</dbReference>
<evidence type="ECO:0000313" key="9">
    <source>
        <dbReference type="Proteomes" id="UP001217582"/>
    </source>
</evidence>
<comment type="catalytic activity">
    <reaction evidence="4">
        <text>a monoacylglycerol + H2O = glycerol + a fatty acid + H(+)</text>
        <dbReference type="Rhea" id="RHEA:15245"/>
        <dbReference type="ChEBI" id="CHEBI:15377"/>
        <dbReference type="ChEBI" id="CHEBI:15378"/>
        <dbReference type="ChEBI" id="CHEBI:17408"/>
        <dbReference type="ChEBI" id="CHEBI:17754"/>
        <dbReference type="ChEBI" id="CHEBI:28868"/>
    </reaction>
</comment>
<reference evidence="8 9" key="1">
    <citation type="submission" date="2023-03" db="EMBL/GenBank/DDBJ databases">
        <title>Mating type loci evolution in Malassezia.</title>
        <authorList>
            <person name="Coelho M.A."/>
        </authorList>
    </citation>
    <scope>NUCLEOTIDE SEQUENCE [LARGE SCALE GENOMIC DNA]</scope>
    <source>
        <strain evidence="8 9">CBS 13387</strain>
    </source>
</reference>
<dbReference type="Proteomes" id="UP001217582">
    <property type="component" value="Chromosome 6"/>
</dbReference>
<sequence>MNVGLGDSPRSLGQRTRHIRTSSGLGLDTLLVRTTQDGTRSSMRVKAPLVGGFYFSDLVVMMLSVMYHLLCSCSIAELLDLMYFMFVYHTTHLWRDVLSRPAGLSFFHAYMLCMMRKVMHVMPFLPPRICLSSLSMAPFLRWRTGGAAASLIRAYGHPKEDGFRAYWMRSVPASSTASPPPSSRTVVLYVHGGGFALGSVALYAEPLLRVLSYTKGHHVECVALEYELAPKARFPSQLIEALRCYAHLLERERIPASRIVLAGDSAGGNLVMSMLLCLHGQGHSRLGGRKWSSLPLPARAVLLSPWLDLRQPSHPRAAPLDIVTSANLNQFAQVYTQILPRPRRVAGPASRLVRRLLRSPSYVCIWLRTWLSQPLWLGTRAVDAAEARTDAVPCAQLYDTDDDHAAMNHVNVSPVLGEWHDIAQRVGLYVLWGEHELMAEDIAAWTRRLPRVDTHVATHGWGVHVWPFLNALLAPSVAEREWGLWQMARAMVGVPMALCEPTSPPSSVPSDTDEPEPDEQAQRAWDAELQRLHVKT</sequence>
<dbReference type="InterPro" id="IPR050300">
    <property type="entry name" value="GDXG_lipolytic_enzyme"/>
</dbReference>
<dbReference type="SUPFAM" id="SSF53474">
    <property type="entry name" value="alpha/beta-Hydrolases"/>
    <property type="match status" value="1"/>
</dbReference>
<keyword evidence="9" id="KW-1185">Reference proteome</keyword>
<name>A0AAJ6CNV3_9BASI</name>
<dbReference type="PANTHER" id="PTHR48081:SF8">
    <property type="entry name" value="ALPHA_BETA HYDROLASE FOLD-3 DOMAIN-CONTAINING PROTEIN-RELATED"/>
    <property type="match status" value="1"/>
</dbReference>
<evidence type="ECO:0000259" key="7">
    <source>
        <dbReference type="Pfam" id="PF07859"/>
    </source>
</evidence>
<evidence type="ECO:0000256" key="4">
    <source>
        <dbReference type="ARBA" id="ARBA00048461"/>
    </source>
</evidence>
<evidence type="ECO:0000256" key="6">
    <source>
        <dbReference type="SAM" id="MobiDB-lite"/>
    </source>
</evidence>
<gene>
    <name evidence="8" type="ORF">MARU1_003033</name>
</gene>
<dbReference type="InterPro" id="IPR013094">
    <property type="entry name" value="AB_hydrolase_3"/>
</dbReference>
<dbReference type="GO" id="GO:0016787">
    <property type="term" value="F:hydrolase activity"/>
    <property type="evidence" value="ECO:0007669"/>
    <property type="project" value="UniProtKB-KW"/>
</dbReference>
<accession>A0AAJ6CNV3</accession>
<feature type="region of interest" description="Disordered" evidence="6">
    <location>
        <begin position="498"/>
        <end position="522"/>
    </location>
</feature>
<dbReference type="InterPro" id="IPR029058">
    <property type="entry name" value="AB_hydrolase_fold"/>
</dbReference>
<dbReference type="Pfam" id="PF07859">
    <property type="entry name" value="Abhydrolase_3"/>
    <property type="match status" value="1"/>
</dbReference>
<dbReference type="PANTHER" id="PTHR48081">
    <property type="entry name" value="AB HYDROLASE SUPERFAMILY PROTEIN C4A8.06C"/>
    <property type="match status" value="1"/>
</dbReference>
<keyword evidence="2" id="KW-0378">Hydrolase</keyword>
<dbReference type="EMBL" id="CP119921">
    <property type="protein sequence ID" value="WFD16988.1"/>
    <property type="molecule type" value="Genomic_DNA"/>
</dbReference>
<comment type="catalytic activity">
    <reaction evidence="3">
        <text>a diacylglycerol + H2O = a monoacylglycerol + a fatty acid + H(+)</text>
        <dbReference type="Rhea" id="RHEA:32731"/>
        <dbReference type="ChEBI" id="CHEBI:15377"/>
        <dbReference type="ChEBI" id="CHEBI:15378"/>
        <dbReference type="ChEBI" id="CHEBI:17408"/>
        <dbReference type="ChEBI" id="CHEBI:18035"/>
        <dbReference type="ChEBI" id="CHEBI:28868"/>
    </reaction>
</comment>
<evidence type="ECO:0000256" key="5">
    <source>
        <dbReference type="PROSITE-ProRule" id="PRU10038"/>
    </source>
</evidence>
<protein>
    <recommendedName>
        <fullName evidence="7">Alpha/beta hydrolase fold-3 domain-containing protein</fullName>
    </recommendedName>
</protein>
<evidence type="ECO:0000313" key="8">
    <source>
        <dbReference type="EMBL" id="WFD16988.1"/>
    </source>
</evidence>
<evidence type="ECO:0000256" key="1">
    <source>
        <dbReference type="ARBA" id="ARBA00010515"/>
    </source>
</evidence>
<organism evidence="8 9">
    <name type="scientific">Malassezia arunalokei</name>
    <dbReference type="NCBI Taxonomy" id="1514897"/>
    <lineage>
        <taxon>Eukaryota</taxon>
        <taxon>Fungi</taxon>
        <taxon>Dikarya</taxon>
        <taxon>Basidiomycota</taxon>
        <taxon>Ustilaginomycotina</taxon>
        <taxon>Malasseziomycetes</taxon>
        <taxon>Malasseziales</taxon>
        <taxon>Malasseziaceae</taxon>
        <taxon>Malassezia</taxon>
    </lineage>
</organism>
<proteinExistence type="inferred from homology"/>
<evidence type="ECO:0000256" key="2">
    <source>
        <dbReference type="ARBA" id="ARBA00022801"/>
    </source>
</evidence>
<dbReference type="Gene3D" id="3.40.50.1820">
    <property type="entry name" value="alpha/beta hydrolase"/>
    <property type="match status" value="1"/>
</dbReference>
<comment type="similarity">
    <text evidence="1">Belongs to the 'GDXG' lipolytic enzyme family.</text>
</comment>
<dbReference type="AlphaFoldDB" id="A0AAJ6CNV3"/>
<dbReference type="InterPro" id="IPR033140">
    <property type="entry name" value="Lipase_GDXG_put_SER_AS"/>
</dbReference>